<feature type="non-terminal residue" evidence="2">
    <location>
        <position position="23"/>
    </location>
</feature>
<sequence>MWLIKVHTSQEAPTSTSGSSSLL</sequence>
<dbReference type="AlphaFoldDB" id="A0A3P1VCW3"/>
<feature type="region of interest" description="Disordered" evidence="1">
    <location>
        <begin position="1"/>
        <end position="23"/>
    </location>
</feature>
<protein>
    <submittedName>
        <fullName evidence="2">Nitrite reductase</fullName>
    </submittedName>
</protein>
<evidence type="ECO:0000313" key="2">
    <source>
        <dbReference type="EMBL" id="RRD31255.1"/>
    </source>
</evidence>
<organism evidence="2">
    <name type="scientific">Fusobacterium nucleatum</name>
    <dbReference type="NCBI Taxonomy" id="851"/>
    <lineage>
        <taxon>Bacteria</taxon>
        <taxon>Fusobacteriati</taxon>
        <taxon>Fusobacteriota</taxon>
        <taxon>Fusobacteriia</taxon>
        <taxon>Fusobacteriales</taxon>
        <taxon>Fusobacteriaceae</taxon>
        <taxon>Fusobacterium</taxon>
    </lineage>
</organism>
<reference evidence="2" key="1">
    <citation type="submission" date="2018-11" db="EMBL/GenBank/DDBJ databases">
        <title>Genomes From Bacteria Associated with the Canine Oral Cavity: a Test Case for Automated Genome-Based Taxonomic Assignment.</title>
        <authorList>
            <person name="Coil D.A."/>
            <person name="Jospin G."/>
            <person name="Darling A.E."/>
            <person name="Wallis C."/>
            <person name="Davis I.J."/>
            <person name="Harris S."/>
            <person name="Eisen J.A."/>
            <person name="Holcombe L.J."/>
            <person name="O'Flynn C."/>
        </authorList>
    </citation>
    <scope>NUCLEOTIDE SEQUENCE [LARGE SCALE GENOMIC DNA]</scope>
    <source>
        <strain evidence="2">OH5060</strain>
    </source>
</reference>
<gene>
    <name evidence="2" type="ORF">EII28_12665</name>
</gene>
<comment type="caution">
    <text evidence="2">The sequence shown here is derived from an EMBL/GenBank/DDBJ whole genome shotgun (WGS) entry which is preliminary data.</text>
</comment>
<accession>A0A3P1VCW3</accession>
<proteinExistence type="predicted"/>
<name>A0A3P1VCW3_FUSNU</name>
<dbReference type="EMBL" id="RQZD01000192">
    <property type="protein sequence ID" value="RRD31255.1"/>
    <property type="molecule type" value="Genomic_DNA"/>
</dbReference>
<feature type="compositionally biased region" description="Polar residues" evidence="1">
    <location>
        <begin position="7"/>
        <end position="23"/>
    </location>
</feature>
<evidence type="ECO:0000256" key="1">
    <source>
        <dbReference type="SAM" id="MobiDB-lite"/>
    </source>
</evidence>